<protein>
    <submittedName>
        <fullName evidence="2">Uncharacterized protein</fullName>
    </submittedName>
</protein>
<proteinExistence type="predicted"/>
<sequence length="102" mass="11216">MGCDSYGNNLSDAELSKPLPSIGVYVATASLICGVSMFADLLHGFRHRKFWFPCKFFSLNATTLTFISICIKLSLELNTSMPTRTDPLAKLSSSVFFLHCDG</sequence>
<evidence type="ECO:0000313" key="2">
    <source>
        <dbReference type="EMBL" id="KAL1223210.1"/>
    </source>
</evidence>
<accession>A0ABD1C1E4</accession>
<organism evidence="2 3">
    <name type="scientific">Cardamine amara subsp. amara</name>
    <dbReference type="NCBI Taxonomy" id="228776"/>
    <lineage>
        <taxon>Eukaryota</taxon>
        <taxon>Viridiplantae</taxon>
        <taxon>Streptophyta</taxon>
        <taxon>Embryophyta</taxon>
        <taxon>Tracheophyta</taxon>
        <taxon>Spermatophyta</taxon>
        <taxon>Magnoliopsida</taxon>
        <taxon>eudicotyledons</taxon>
        <taxon>Gunneridae</taxon>
        <taxon>Pentapetalae</taxon>
        <taxon>rosids</taxon>
        <taxon>malvids</taxon>
        <taxon>Brassicales</taxon>
        <taxon>Brassicaceae</taxon>
        <taxon>Cardamineae</taxon>
        <taxon>Cardamine</taxon>
    </lineage>
</organism>
<keyword evidence="1" id="KW-0812">Transmembrane</keyword>
<dbReference type="AlphaFoldDB" id="A0ABD1C1E4"/>
<keyword evidence="3" id="KW-1185">Reference proteome</keyword>
<keyword evidence="1" id="KW-0472">Membrane</keyword>
<dbReference type="PANTHER" id="PTHR35307:SF10">
    <property type="entry name" value="DUF4220 DOMAIN-CONTAINING PROTEIN"/>
    <property type="match status" value="1"/>
</dbReference>
<dbReference type="EMBL" id="JBANAX010000079">
    <property type="protein sequence ID" value="KAL1223210.1"/>
    <property type="molecule type" value="Genomic_DNA"/>
</dbReference>
<reference evidence="2 3" key="1">
    <citation type="submission" date="2024-04" db="EMBL/GenBank/DDBJ databases">
        <title>Genome assembly C_amara_ONT_v2.</title>
        <authorList>
            <person name="Yant L."/>
            <person name="Moore C."/>
            <person name="Slenker M."/>
        </authorList>
    </citation>
    <scope>NUCLEOTIDE SEQUENCE [LARGE SCALE GENOMIC DNA]</scope>
    <source>
        <tissue evidence="2">Leaf</tissue>
    </source>
</reference>
<gene>
    <name evidence="2" type="ORF">V5N11_029446</name>
</gene>
<dbReference type="PANTHER" id="PTHR35307">
    <property type="entry name" value="PROTEIN, PUTATIVE-RELATED"/>
    <property type="match status" value="1"/>
</dbReference>
<evidence type="ECO:0000256" key="1">
    <source>
        <dbReference type="SAM" id="Phobius"/>
    </source>
</evidence>
<dbReference type="Proteomes" id="UP001558713">
    <property type="component" value="Unassembled WGS sequence"/>
</dbReference>
<evidence type="ECO:0000313" key="3">
    <source>
        <dbReference type="Proteomes" id="UP001558713"/>
    </source>
</evidence>
<feature type="transmembrane region" description="Helical" evidence="1">
    <location>
        <begin position="22"/>
        <end position="42"/>
    </location>
</feature>
<keyword evidence="1" id="KW-1133">Transmembrane helix</keyword>
<name>A0ABD1C1E4_CARAN</name>
<comment type="caution">
    <text evidence="2">The sequence shown here is derived from an EMBL/GenBank/DDBJ whole genome shotgun (WGS) entry which is preliminary data.</text>
</comment>